<dbReference type="STRING" id="1081102.A0A167Y0G8"/>
<comment type="caution">
    <text evidence="5">The sequence shown here is derived from an EMBL/GenBank/DDBJ whole genome shotgun (WGS) entry which is preliminary data.</text>
</comment>
<dbReference type="GO" id="GO:0016491">
    <property type="term" value="F:oxidoreductase activity"/>
    <property type="evidence" value="ECO:0007669"/>
    <property type="project" value="UniProtKB-KW"/>
</dbReference>
<keyword evidence="2" id="KW-0521">NADP</keyword>
<dbReference type="Gene3D" id="3.40.50.720">
    <property type="entry name" value="NAD(P)-binding Rossmann-like Domain"/>
    <property type="match status" value="1"/>
</dbReference>
<keyword evidence="3" id="KW-0560">Oxidoreductase</keyword>
<dbReference type="AlphaFoldDB" id="A0A167Y0G8"/>
<dbReference type="PANTHER" id="PTHR47706:SF7">
    <property type="entry name" value="CIPA-LIKE, PUTATIVE (AFU_ORTHOLOGUE AFUA_1G01630)-RELATED"/>
    <property type="match status" value="1"/>
</dbReference>
<evidence type="ECO:0000256" key="3">
    <source>
        <dbReference type="ARBA" id="ARBA00023002"/>
    </source>
</evidence>
<comment type="similarity">
    <text evidence="1">Belongs to the NmrA-type oxidoreductase family. Isoflavone reductase subfamily.</text>
</comment>
<dbReference type="SUPFAM" id="SSF51735">
    <property type="entry name" value="NAD(P)-binding Rossmann-fold domains"/>
    <property type="match status" value="1"/>
</dbReference>
<feature type="domain" description="NAD(P)-binding" evidence="4">
    <location>
        <begin position="25"/>
        <end position="122"/>
    </location>
</feature>
<keyword evidence="6" id="KW-1185">Reference proteome</keyword>
<dbReference type="EMBL" id="AZHD01000003">
    <property type="protein sequence ID" value="OAA65665.1"/>
    <property type="molecule type" value="Genomic_DNA"/>
</dbReference>
<dbReference type="Pfam" id="PF13460">
    <property type="entry name" value="NAD_binding_10"/>
    <property type="match status" value="1"/>
</dbReference>
<gene>
    <name evidence="5" type="ORF">SPI_02452</name>
</gene>
<organism evidence="5 6">
    <name type="scientific">Niveomyces insectorum RCEF 264</name>
    <dbReference type="NCBI Taxonomy" id="1081102"/>
    <lineage>
        <taxon>Eukaryota</taxon>
        <taxon>Fungi</taxon>
        <taxon>Dikarya</taxon>
        <taxon>Ascomycota</taxon>
        <taxon>Pezizomycotina</taxon>
        <taxon>Sordariomycetes</taxon>
        <taxon>Hypocreomycetidae</taxon>
        <taxon>Hypocreales</taxon>
        <taxon>Cordycipitaceae</taxon>
        <taxon>Niveomyces</taxon>
    </lineage>
</organism>
<dbReference type="InterPro" id="IPR051609">
    <property type="entry name" value="NmrA/Isoflavone_reductase-like"/>
</dbReference>
<protein>
    <submittedName>
        <fullName evidence="5">Isoflavone reductase family protein</fullName>
    </submittedName>
</protein>
<dbReference type="InterPro" id="IPR036291">
    <property type="entry name" value="NAD(P)-bd_dom_sf"/>
</dbReference>
<evidence type="ECO:0000313" key="5">
    <source>
        <dbReference type="EMBL" id="OAA65665.1"/>
    </source>
</evidence>
<dbReference type="Proteomes" id="UP000076874">
    <property type="component" value="Unassembled WGS sequence"/>
</dbReference>
<dbReference type="Gene3D" id="3.90.25.10">
    <property type="entry name" value="UDP-galactose 4-epimerase, domain 1"/>
    <property type="match status" value="1"/>
</dbReference>
<dbReference type="PANTHER" id="PTHR47706">
    <property type="entry name" value="NMRA-LIKE FAMILY PROTEIN"/>
    <property type="match status" value="1"/>
</dbReference>
<evidence type="ECO:0000256" key="2">
    <source>
        <dbReference type="ARBA" id="ARBA00022857"/>
    </source>
</evidence>
<dbReference type="OrthoDB" id="419598at2759"/>
<evidence type="ECO:0000313" key="6">
    <source>
        <dbReference type="Proteomes" id="UP000076874"/>
    </source>
</evidence>
<reference evidence="5 6" key="1">
    <citation type="journal article" date="2016" name="Genome Biol. Evol.">
        <title>Divergent and convergent evolution of fungal pathogenicity.</title>
        <authorList>
            <person name="Shang Y."/>
            <person name="Xiao G."/>
            <person name="Zheng P."/>
            <person name="Cen K."/>
            <person name="Zhan S."/>
            <person name="Wang C."/>
        </authorList>
    </citation>
    <scope>NUCLEOTIDE SEQUENCE [LARGE SCALE GENOMIC DNA]</scope>
    <source>
        <strain evidence="5 6">RCEF 264</strain>
    </source>
</reference>
<name>A0A167Y0G8_9HYPO</name>
<accession>A0A167Y0G8</accession>
<sequence>MAPVQYAKDQPAGFKNRIEKVAIVGAGGTMGRYTVAELRKTGRHTITALTRAGSNHTLPEGVAASVVVDYDDHDGLVAALRGQDFLMITLSVRAPPDTSNKLVAAAAAAGIKYVMPNVYGSNPLNAPMFDDMGFGPAYRTSMATMQAAGLQPIVLACGFWYEFSLGGGDSRYGFDLVHRKVTWLGDGNVPIYTSTWPQCGRAVAALLDLPVLPTDAADTRPTLSSFAAPNVAYITSFHVSQRDMYESIKRVTGTTDADWPAKHEDAQARWANASKALQAGGGVQLDGTTPLPAFEAFVQRMYSRIFFPGGDGVTPEQIVNKKLGLPEEDLDEWTRAAVRIATNNELATYGQ</sequence>
<evidence type="ECO:0000259" key="4">
    <source>
        <dbReference type="Pfam" id="PF13460"/>
    </source>
</evidence>
<proteinExistence type="inferred from homology"/>
<evidence type="ECO:0000256" key="1">
    <source>
        <dbReference type="ARBA" id="ARBA00005725"/>
    </source>
</evidence>
<dbReference type="InterPro" id="IPR016040">
    <property type="entry name" value="NAD(P)-bd_dom"/>
</dbReference>